<evidence type="ECO:0000256" key="1">
    <source>
        <dbReference type="SAM" id="MobiDB-lite"/>
    </source>
</evidence>
<accession>A0A6J4N3F0</accession>
<gene>
    <name evidence="2" type="ORF">AVDCRST_MAG89-5073</name>
</gene>
<proteinExistence type="predicted"/>
<name>A0A6J4N3F0_9BACT</name>
<feature type="non-terminal residue" evidence="2">
    <location>
        <position position="58"/>
    </location>
</feature>
<sequence>DRARPLRTFGGARVGDAGSAAARPHRVLARRRPARARRGGRRHRPARGGARPRPFALP</sequence>
<organism evidence="2">
    <name type="scientific">uncultured Gemmatimonadota bacterium</name>
    <dbReference type="NCBI Taxonomy" id="203437"/>
    <lineage>
        <taxon>Bacteria</taxon>
        <taxon>Pseudomonadati</taxon>
        <taxon>Gemmatimonadota</taxon>
        <taxon>environmental samples</taxon>
    </lineage>
</organism>
<feature type="non-terminal residue" evidence="2">
    <location>
        <position position="1"/>
    </location>
</feature>
<reference evidence="2" key="1">
    <citation type="submission" date="2020-02" db="EMBL/GenBank/DDBJ databases">
        <authorList>
            <person name="Meier V. D."/>
        </authorList>
    </citation>
    <scope>NUCLEOTIDE SEQUENCE</scope>
    <source>
        <strain evidence="2">AVDCRST_MAG89</strain>
    </source>
</reference>
<feature type="compositionally biased region" description="Low complexity" evidence="1">
    <location>
        <begin position="47"/>
        <end position="58"/>
    </location>
</feature>
<protein>
    <submittedName>
        <fullName evidence="2">Uncharacterized protein</fullName>
    </submittedName>
</protein>
<feature type="region of interest" description="Disordered" evidence="1">
    <location>
        <begin position="1"/>
        <end position="58"/>
    </location>
</feature>
<feature type="compositionally biased region" description="Basic residues" evidence="1">
    <location>
        <begin position="23"/>
        <end position="46"/>
    </location>
</feature>
<dbReference type="EMBL" id="CADCTV010001070">
    <property type="protein sequence ID" value="CAA9376901.1"/>
    <property type="molecule type" value="Genomic_DNA"/>
</dbReference>
<dbReference type="AlphaFoldDB" id="A0A6J4N3F0"/>
<evidence type="ECO:0000313" key="2">
    <source>
        <dbReference type="EMBL" id="CAA9376901.1"/>
    </source>
</evidence>